<reference evidence="4" key="1">
    <citation type="submission" date="2011-07" db="EMBL/GenBank/DDBJ databases">
        <authorList>
            <consortium name="Caenorhabditis brenneri Sequencing and Analysis Consortium"/>
            <person name="Wilson R.K."/>
        </authorList>
    </citation>
    <scope>NUCLEOTIDE SEQUENCE [LARGE SCALE GENOMIC DNA]</scope>
    <source>
        <strain evidence="4">PB2801</strain>
    </source>
</reference>
<name>G0N9X3_CAEBE</name>
<dbReference type="HOGENOM" id="CLU_3089241_0_0_1"/>
<feature type="domain" description="EGF-like" evidence="2">
    <location>
        <begin position="27"/>
        <end position="52"/>
    </location>
</feature>
<keyword evidence="4" id="KW-1185">Reference proteome</keyword>
<evidence type="ECO:0000256" key="1">
    <source>
        <dbReference type="SAM" id="SignalP"/>
    </source>
</evidence>
<evidence type="ECO:0000259" key="2">
    <source>
        <dbReference type="Pfam" id="PF00008"/>
    </source>
</evidence>
<gene>
    <name evidence="3" type="ORF">CAEBREN_16819</name>
</gene>
<dbReference type="Proteomes" id="UP000008068">
    <property type="component" value="Unassembled WGS sequence"/>
</dbReference>
<keyword evidence="1" id="KW-0732">Signal</keyword>
<accession>G0N9X3</accession>
<proteinExistence type="predicted"/>
<protein>
    <recommendedName>
        <fullName evidence="2">EGF-like domain-containing protein</fullName>
    </recommendedName>
</protein>
<dbReference type="InterPro" id="IPR000742">
    <property type="entry name" value="EGF"/>
</dbReference>
<evidence type="ECO:0000313" key="4">
    <source>
        <dbReference type="Proteomes" id="UP000008068"/>
    </source>
</evidence>
<dbReference type="EMBL" id="GL379853">
    <property type="protein sequence ID" value="EGT55898.1"/>
    <property type="molecule type" value="Genomic_DNA"/>
</dbReference>
<sequence length="52" mass="5953">MRRAIYIFTLILLYTATTHGQLMGGFCEDATNMCSHHGQCMDGFMNGTFWCR</sequence>
<dbReference type="AlphaFoldDB" id="G0N9X3"/>
<organism evidence="4">
    <name type="scientific">Caenorhabditis brenneri</name>
    <name type="common">Nematode worm</name>
    <dbReference type="NCBI Taxonomy" id="135651"/>
    <lineage>
        <taxon>Eukaryota</taxon>
        <taxon>Metazoa</taxon>
        <taxon>Ecdysozoa</taxon>
        <taxon>Nematoda</taxon>
        <taxon>Chromadorea</taxon>
        <taxon>Rhabditida</taxon>
        <taxon>Rhabditina</taxon>
        <taxon>Rhabditomorpha</taxon>
        <taxon>Rhabditoidea</taxon>
        <taxon>Rhabditidae</taxon>
        <taxon>Peloderinae</taxon>
        <taxon>Caenorhabditis</taxon>
    </lineage>
</organism>
<dbReference type="Pfam" id="PF00008">
    <property type="entry name" value="EGF"/>
    <property type="match status" value="1"/>
</dbReference>
<evidence type="ECO:0000313" key="3">
    <source>
        <dbReference type="EMBL" id="EGT55898.1"/>
    </source>
</evidence>
<feature type="signal peptide" evidence="1">
    <location>
        <begin position="1"/>
        <end position="20"/>
    </location>
</feature>
<dbReference type="InParanoid" id="G0N9X3"/>
<feature type="chain" id="PRO_5003404921" description="EGF-like domain-containing protein" evidence="1">
    <location>
        <begin position="21"/>
        <end position="52"/>
    </location>
</feature>